<organism evidence="1 2">
    <name type="scientific">Anisodus tanguticus</name>
    <dbReference type="NCBI Taxonomy" id="243964"/>
    <lineage>
        <taxon>Eukaryota</taxon>
        <taxon>Viridiplantae</taxon>
        <taxon>Streptophyta</taxon>
        <taxon>Embryophyta</taxon>
        <taxon>Tracheophyta</taxon>
        <taxon>Spermatophyta</taxon>
        <taxon>Magnoliopsida</taxon>
        <taxon>eudicotyledons</taxon>
        <taxon>Gunneridae</taxon>
        <taxon>Pentapetalae</taxon>
        <taxon>asterids</taxon>
        <taxon>lamiids</taxon>
        <taxon>Solanales</taxon>
        <taxon>Solanaceae</taxon>
        <taxon>Solanoideae</taxon>
        <taxon>Hyoscyameae</taxon>
        <taxon>Anisodus</taxon>
    </lineage>
</organism>
<keyword evidence="2" id="KW-1185">Reference proteome</keyword>
<proteinExistence type="predicted"/>
<dbReference type="AlphaFoldDB" id="A0AAE1S0V9"/>
<name>A0AAE1S0V9_9SOLA</name>
<protein>
    <submittedName>
        <fullName evidence="1">Uncharacterized protein</fullName>
    </submittedName>
</protein>
<dbReference type="EMBL" id="JAVYJV010000010">
    <property type="protein sequence ID" value="KAK4361197.1"/>
    <property type="molecule type" value="Genomic_DNA"/>
</dbReference>
<sequence>MTLDQCPLSSYSNLSINRGIIIDNGNLIPIRGYGHANFSLPPHPHLVLKNTLHAPNLIKNLVYVRKFTTDNWVSVNVNPFGFSVKDFKTGIPLMRCNSRGDLYPITHVSSLSSQALPYTFAALAHSLWHARLGHPG</sequence>
<dbReference type="Proteomes" id="UP001291623">
    <property type="component" value="Unassembled WGS sequence"/>
</dbReference>
<evidence type="ECO:0000313" key="2">
    <source>
        <dbReference type="Proteomes" id="UP001291623"/>
    </source>
</evidence>
<accession>A0AAE1S0V9</accession>
<gene>
    <name evidence="1" type="ORF">RND71_020149</name>
</gene>
<evidence type="ECO:0000313" key="1">
    <source>
        <dbReference type="EMBL" id="KAK4361197.1"/>
    </source>
</evidence>
<reference evidence="1" key="1">
    <citation type="submission" date="2023-12" db="EMBL/GenBank/DDBJ databases">
        <title>Genome assembly of Anisodus tanguticus.</title>
        <authorList>
            <person name="Wang Y.-J."/>
        </authorList>
    </citation>
    <scope>NUCLEOTIDE SEQUENCE</scope>
    <source>
        <strain evidence="1">KB-2021</strain>
        <tissue evidence="1">Leaf</tissue>
    </source>
</reference>
<comment type="caution">
    <text evidence="1">The sequence shown here is derived from an EMBL/GenBank/DDBJ whole genome shotgun (WGS) entry which is preliminary data.</text>
</comment>